<evidence type="ECO:0000313" key="1">
    <source>
        <dbReference type="EMBL" id="TKJ88710.1"/>
    </source>
</evidence>
<dbReference type="EMBL" id="QGAC01000014">
    <property type="protein sequence ID" value="TKJ88710.1"/>
    <property type="molecule type" value="Genomic_DNA"/>
</dbReference>
<dbReference type="InterPro" id="IPR010985">
    <property type="entry name" value="Ribbon_hlx_hlx"/>
</dbReference>
<protein>
    <submittedName>
        <fullName evidence="1">Uncharacterized protein</fullName>
    </submittedName>
</protein>
<dbReference type="OrthoDB" id="9901925at2"/>
<reference evidence="1 2" key="1">
    <citation type="journal article" date="2019" name="Sci. Rep.">
        <title>Differences in resource use lead to coexistence of seed-transmitted microbial populations.</title>
        <authorList>
            <person name="Torres-Cortes G."/>
            <person name="Garcia B.J."/>
            <person name="Compant S."/>
            <person name="Rezki S."/>
            <person name="Jones P."/>
            <person name="Preveaux A."/>
            <person name="Briand M."/>
            <person name="Roulet A."/>
            <person name="Bouchez O."/>
            <person name="Jacobson D."/>
            <person name="Barret M."/>
        </authorList>
    </citation>
    <scope>NUCLEOTIDE SEQUENCE [LARGE SCALE GENOMIC DNA]</scope>
    <source>
        <strain evidence="1 2">CFBP13511</strain>
    </source>
</reference>
<accession>A0A4U3F6K8</accession>
<dbReference type="Gene3D" id="1.10.1220.10">
    <property type="entry name" value="Met repressor-like"/>
    <property type="match status" value="1"/>
</dbReference>
<dbReference type="InterPro" id="IPR013321">
    <property type="entry name" value="Arc_rbn_hlx_hlx"/>
</dbReference>
<organism evidence="1 2">
    <name type="scientific">Erwinia persicina</name>
    <dbReference type="NCBI Taxonomy" id="55211"/>
    <lineage>
        <taxon>Bacteria</taxon>
        <taxon>Pseudomonadati</taxon>
        <taxon>Pseudomonadota</taxon>
        <taxon>Gammaproteobacteria</taxon>
        <taxon>Enterobacterales</taxon>
        <taxon>Erwiniaceae</taxon>
        <taxon>Erwinia</taxon>
    </lineage>
</organism>
<dbReference type="GO" id="GO:0043565">
    <property type="term" value="F:sequence-specific DNA binding"/>
    <property type="evidence" value="ECO:0007669"/>
    <property type="project" value="UniProtKB-ARBA"/>
</dbReference>
<comment type="caution">
    <text evidence="1">The sequence shown here is derived from an EMBL/GenBank/DDBJ whole genome shotgun (WGS) entry which is preliminary data.</text>
</comment>
<evidence type="ECO:0000313" key="2">
    <source>
        <dbReference type="Proteomes" id="UP000306393"/>
    </source>
</evidence>
<dbReference type="SUPFAM" id="SSF47598">
    <property type="entry name" value="Ribbon-helix-helix"/>
    <property type="match status" value="1"/>
</dbReference>
<dbReference type="GO" id="GO:0006355">
    <property type="term" value="P:regulation of DNA-templated transcription"/>
    <property type="evidence" value="ECO:0007669"/>
    <property type="project" value="InterPro"/>
</dbReference>
<dbReference type="Proteomes" id="UP000306393">
    <property type="component" value="Unassembled WGS sequence"/>
</dbReference>
<gene>
    <name evidence="1" type="ORF">EpCFBP13511_14865</name>
</gene>
<name>A0A4U3F6K8_9GAMM</name>
<proteinExistence type="predicted"/>
<dbReference type="AlphaFoldDB" id="A0A4U3F6K8"/>
<sequence length="68" mass="7823">MTQKKEYYHPLTADELAKAKLFKISAEIDLELYRTFKAECGARGLKMKEEIAKAIANHLKLLKKANKE</sequence>
<dbReference type="RefSeq" id="WP_008925479.1">
    <property type="nucleotide sequence ID" value="NZ_QGAC01000014.1"/>
</dbReference>